<dbReference type="Gene3D" id="2.10.25.10">
    <property type="entry name" value="Laminin"/>
    <property type="match status" value="1"/>
</dbReference>
<keyword evidence="8" id="KW-0807">Transducer</keyword>
<proteinExistence type="inferred from homology"/>
<sequence length="88" mass="9866">GTSGIDIDLQKVDIDQCPGSSGSNVFAETDKCKKETTKCVPVSGLGFRRGSYRCECKDGFYFPETQLSDNLRYFNGSIIEMHFEKKLK</sequence>
<feature type="domain" description="GPR158/179 extracellular" evidence="9">
    <location>
        <begin position="1"/>
        <end position="61"/>
    </location>
</feature>
<dbReference type="InterPro" id="IPR054714">
    <property type="entry name" value="GPR158_179_extracellular"/>
</dbReference>
<name>R7U4G8_CAPTE</name>
<dbReference type="GO" id="GO:0004930">
    <property type="term" value="F:G protein-coupled receptor activity"/>
    <property type="evidence" value="ECO:0007669"/>
    <property type="project" value="UniProtKB-KW"/>
</dbReference>
<comment type="subcellular location">
    <subcellularLocation>
        <location evidence="1">Cell membrane</location>
        <topology evidence="1">Multi-pass membrane protein</topology>
    </subcellularLocation>
</comment>
<evidence type="ECO:0000259" key="9">
    <source>
        <dbReference type="Pfam" id="PF22572"/>
    </source>
</evidence>
<dbReference type="GO" id="GO:0005886">
    <property type="term" value="C:plasma membrane"/>
    <property type="evidence" value="ECO:0007669"/>
    <property type="project" value="UniProtKB-SubCell"/>
</dbReference>
<dbReference type="STRING" id="283909.R7U4G8"/>
<evidence type="ECO:0000313" key="11">
    <source>
        <dbReference type="EnsemblMetazoa" id="CapteP30274"/>
    </source>
</evidence>
<dbReference type="EMBL" id="AMQN01009474">
    <property type="status" value="NOT_ANNOTATED_CDS"/>
    <property type="molecule type" value="Genomic_DNA"/>
</dbReference>
<dbReference type="OrthoDB" id="2129233at2759"/>
<dbReference type="EnsemblMetazoa" id="CapteT30274">
    <property type="protein sequence ID" value="CapteP30274"/>
    <property type="gene ID" value="CapteG30274"/>
</dbReference>
<reference evidence="10 12" key="2">
    <citation type="journal article" date="2013" name="Nature">
        <title>Insights into bilaterian evolution from three spiralian genomes.</title>
        <authorList>
            <person name="Simakov O."/>
            <person name="Marletaz F."/>
            <person name="Cho S.J."/>
            <person name="Edsinger-Gonzales E."/>
            <person name="Havlak P."/>
            <person name="Hellsten U."/>
            <person name="Kuo D.H."/>
            <person name="Larsson T."/>
            <person name="Lv J."/>
            <person name="Arendt D."/>
            <person name="Savage R."/>
            <person name="Osoegawa K."/>
            <person name="de Jong P."/>
            <person name="Grimwood J."/>
            <person name="Chapman J.A."/>
            <person name="Shapiro H."/>
            <person name="Aerts A."/>
            <person name="Otillar R.P."/>
            <person name="Terry A.Y."/>
            <person name="Boore J.L."/>
            <person name="Grigoriev I.V."/>
            <person name="Lindberg D.R."/>
            <person name="Seaver E.C."/>
            <person name="Weisblat D.A."/>
            <person name="Putnam N.H."/>
            <person name="Rokhsar D.S."/>
        </authorList>
    </citation>
    <scope>NUCLEOTIDE SEQUENCE</scope>
    <source>
        <strain evidence="10 12">I ESC-2004</strain>
    </source>
</reference>
<evidence type="ECO:0000256" key="3">
    <source>
        <dbReference type="ARBA" id="ARBA00022475"/>
    </source>
</evidence>
<dbReference type="InterPro" id="IPR043458">
    <property type="entry name" value="GPR158/179"/>
</dbReference>
<dbReference type="AlphaFoldDB" id="R7U4G8"/>
<protein>
    <recommendedName>
        <fullName evidence="9">GPR158/179 extracellular domain-containing protein</fullName>
    </recommendedName>
</protein>
<evidence type="ECO:0000256" key="2">
    <source>
        <dbReference type="ARBA" id="ARBA00007242"/>
    </source>
</evidence>
<dbReference type="PANTHER" id="PTHR32546:SF29">
    <property type="entry name" value="G-PROTEIN COUPLED RECEPTORS FAMILY 3 PROFILE DOMAIN-CONTAINING PROTEIN"/>
    <property type="match status" value="1"/>
</dbReference>
<dbReference type="Proteomes" id="UP000014760">
    <property type="component" value="Unassembled WGS sequence"/>
</dbReference>
<evidence type="ECO:0000256" key="4">
    <source>
        <dbReference type="ARBA" id="ARBA00022729"/>
    </source>
</evidence>
<organism evidence="10">
    <name type="scientific">Capitella teleta</name>
    <name type="common">Polychaete worm</name>
    <dbReference type="NCBI Taxonomy" id="283909"/>
    <lineage>
        <taxon>Eukaryota</taxon>
        <taxon>Metazoa</taxon>
        <taxon>Spiralia</taxon>
        <taxon>Lophotrochozoa</taxon>
        <taxon>Annelida</taxon>
        <taxon>Polychaeta</taxon>
        <taxon>Sedentaria</taxon>
        <taxon>Scolecida</taxon>
        <taxon>Capitellidae</taxon>
        <taxon>Capitella</taxon>
    </lineage>
</organism>
<keyword evidence="6" id="KW-0675">Receptor</keyword>
<comment type="similarity">
    <text evidence="2">Belongs to the G-protein coupled receptor 3 family.</text>
</comment>
<evidence type="ECO:0000256" key="1">
    <source>
        <dbReference type="ARBA" id="ARBA00004651"/>
    </source>
</evidence>
<dbReference type="HOGENOM" id="CLU_2475239_0_0_1"/>
<keyword evidence="5" id="KW-0297">G-protein coupled receptor</keyword>
<reference evidence="11" key="3">
    <citation type="submission" date="2015-06" db="UniProtKB">
        <authorList>
            <consortium name="EnsemblMetazoa"/>
        </authorList>
    </citation>
    <scope>IDENTIFICATION</scope>
</reference>
<keyword evidence="3" id="KW-0472">Membrane</keyword>
<evidence type="ECO:0000313" key="10">
    <source>
        <dbReference type="EMBL" id="ELU00986.1"/>
    </source>
</evidence>
<keyword evidence="4" id="KW-0732">Signal</keyword>
<evidence type="ECO:0000256" key="5">
    <source>
        <dbReference type="ARBA" id="ARBA00023040"/>
    </source>
</evidence>
<dbReference type="Pfam" id="PF22572">
    <property type="entry name" value="GPR158_179_EC"/>
    <property type="match status" value="1"/>
</dbReference>
<keyword evidence="3" id="KW-1003">Cell membrane</keyword>
<accession>R7U4G8</accession>
<dbReference type="EMBL" id="KB305494">
    <property type="protein sequence ID" value="ELU00986.1"/>
    <property type="molecule type" value="Genomic_DNA"/>
</dbReference>
<dbReference type="PANTHER" id="PTHR32546">
    <property type="entry name" value="G-PROTEIN COUPLED RECEPTOR 158-RELATED"/>
    <property type="match status" value="1"/>
</dbReference>
<reference evidence="12" key="1">
    <citation type="submission" date="2012-12" db="EMBL/GenBank/DDBJ databases">
        <authorList>
            <person name="Hellsten U."/>
            <person name="Grimwood J."/>
            <person name="Chapman J.A."/>
            <person name="Shapiro H."/>
            <person name="Aerts A."/>
            <person name="Otillar R.P."/>
            <person name="Terry A.Y."/>
            <person name="Boore J.L."/>
            <person name="Simakov O."/>
            <person name="Marletaz F."/>
            <person name="Cho S.-J."/>
            <person name="Edsinger-Gonzales E."/>
            <person name="Havlak P."/>
            <person name="Kuo D.-H."/>
            <person name="Larsson T."/>
            <person name="Lv J."/>
            <person name="Arendt D."/>
            <person name="Savage R."/>
            <person name="Osoegawa K."/>
            <person name="de Jong P."/>
            <person name="Lindberg D.R."/>
            <person name="Seaver E.C."/>
            <person name="Weisblat D.A."/>
            <person name="Putnam N.H."/>
            <person name="Grigoriev I.V."/>
            <person name="Rokhsar D.S."/>
        </authorList>
    </citation>
    <scope>NUCLEOTIDE SEQUENCE</scope>
    <source>
        <strain evidence="12">I ESC-2004</strain>
    </source>
</reference>
<keyword evidence="12" id="KW-1185">Reference proteome</keyword>
<evidence type="ECO:0000256" key="8">
    <source>
        <dbReference type="ARBA" id="ARBA00023224"/>
    </source>
</evidence>
<keyword evidence="7" id="KW-0325">Glycoprotein</keyword>
<gene>
    <name evidence="10" type="ORF">CAPTEDRAFT_30274</name>
</gene>
<evidence type="ECO:0000256" key="7">
    <source>
        <dbReference type="ARBA" id="ARBA00023180"/>
    </source>
</evidence>
<feature type="non-terminal residue" evidence="10">
    <location>
        <position position="88"/>
    </location>
</feature>
<evidence type="ECO:0000313" key="12">
    <source>
        <dbReference type="Proteomes" id="UP000014760"/>
    </source>
</evidence>
<feature type="non-terminal residue" evidence="10">
    <location>
        <position position="1"/>
    </location>
</feature>
<evidence type="ECO:0000256" key="6">
    <source>
        <dbReference type="ARBA" id="ARBA00023170"/>
    </source>
</evidence>